<evidence type="ECO:0000313" key="2">
    <source>
        <dbReference type="Proteomes" id="UP000179270"/>
    </source>
</evidence>
<evidence type="ECO:0000313" key="1">
    <source>
        <dbReference type="EMBL" id="OGK40213.1"/>
    </source>
</evidence>
<dbReference type="STRING" id="1802055.A3A74_06925"/>
<comment type="caution">
    <text evidence="1">The sequence shown here is derived from an EMBL/GenBank/DDBJ whole genome shotgun (WGS) entry which is preliminary data.</text>
</comment>
<sequence length="75" mass="8782">MKQFYHNIYQVYSCFGLFGESIFNYLAENLFFRKNIPIQVNNPERKTGKGEVFSLLNSVFGLRGWMSNPMVCFLS</sequence>
<proteinExistence type="predicted"/>
<name>A0A1F7IA32_9BACT</name>
<gene>
    <name evidence="1" type="ORF">A3A74_06925</name>
</gene>
<protein>
    <submittedName>
        <fullName evidence="1">Uncharacterized protein</fullName>
    </submittedName>
</protein>
<reference evidence="1 2" key="1">
    <citation type="journal article" date="2016" name="Nat. Commun.">
        <title>Thousands of microbial genomes shed light on interconnected biogeochemical processes in an aquifer system.</title>
        <authorList>
            <person name="Anantharaman K."/>
            <person name="Brown C.T."/>
            <person name="Hug L.A."/>
            <person name="Sharon I."/>
            <person name="Castelle C.J."/>
            <person name="Probst A.J."/>
            <person name="Thomas B.C."/>
            <person name="Singh A."/>
            <person name="Wilkins M.J."/>
            <person name="Karaoz U."/>
            <person name="Brodie E.L."/>
            <person name="Williams K.H."/>
            <person name="Hubbard S.S."/>
            <person name="Banfield J.F."/>
        </authorList>
    </citation>
    <scope>NUCLEOTIDE SEQUENCE [LARGE SCALE GENOMIC DNA]</scope>
</reference>
<dbReference type="Proteomes" id="UP000179270">
    <property type="component" value="Unassembled WGS sequence"/>
</dbReference>
<dbReference type="AlphaFoldDB" id="A0A1F7IA32"/>
<accession>A0A1F7IA32</accession>
<dbReference type="EMBL" id="MGAF01000034">
    <property type="protein sequence ID" value="OGK40213.1"/>
    <property type="molecule type" value="Genomic_DNA"/>
</dbReference>
<organism evidence="1 2">
    <name type="scientific">Candidatus Roizmanbacteria bacterium RIFCSPLOWO2_01_FULL_35_13</name>
    <dbReference type="NCBI Taxonomy" id="1802055"/>
    <lineage>
        <taxon>Bacteria</taxon>
        <taxon>Candidatus Roizmaniibacteriota</taxon>
    </lineage>
</organism>